<proteinExistence type="predicted"/>
<dbReference type="GO" id="GO:0051959">
    <property type="term" value="F:dynein light intermediate chain binding"/>
    <property type="evidence" value="ECO:0007669"/>
    <property type="project" value="InterPro"/>
</dbReference>
<dbReference type="OMA" id="HMFSYLL"/>
<dbReference type="InParanoid" id="A0A672UUF5"/>
<feature type="region of interest" description="Disordered" evidence="1">
    <location>
        <begin position="143"/>
        <end position="164"/>
    </location>
</feature>
<dbReference type="Pfam" id="PF08385">
    <property type="entry name" value="DHC_N1"/>
    <property type="match status" value="2"/>
</dbReference>
<dbReference type="GO" id="GO:0045505">
    <property type="term" value="F:dynein intermediate chain binding"/>
    <property type="evidence" value="ECO:0007669"/>
    <property type="project" value="InterPro"/>
</dbReference>
<evidence type="ECO:0000313" key="4">
    <source>
        <dbReference type="Proteomes" id="UP000472266"/>
    </source>
</evidence>
<dbReference type="InterPro" id="IPR026983">
    <property type="entry name" value="DHC"/>
</dbReference>
<dbReference type="AlphaFoldDB" id="A0A672UUF5"/>
<name>A0A672UUF5_STRHB</name>
<dbReference type="InterPro" id="IPR013594">
    <property type="entry name" value="Dynein_heavy_tail"/>
</dbReference>
<evidence type="ECO:0000256" key="1">
    <source>
        <dbReference type="SAM" id="MobiDB-lite"/>
    </source>
</evidence>
<keyword evidence="4" id="KW-1185">Reference proteome</keyword>
<reference evidence="3" key="2">
    <citation type="submission" date="2025-08" db="UniProtKB">
        <authorList>
            <consortium name="Ensembl"/>
        </authorList>
    </citation>
    <scope>IDENTIFICATION</scope>
</reference>
<protein>
    <recommendedName>
        <fullName evidence="2">Dynein heavy chain tail domain-containing protein</fullName>
    </recommendedName>
</protein>
<evidence type="ECO:0000259" key="2">
    <source>
        <dbReference type="Pfam" id="PF08385"/>
    </source>
</evidence>
<dbReference type="Proteomes" id="UP000472266">
    <property type="component" value="Chromosome 17"/>
</dbReference>
<feature type="domain" description="Dynein heavy chain tail" evidence="2">
    <location>
        <begin position="189"/>
        <end position="365"/>
    </location>
</feature>
<reference evidence="3 4" key="1">
    <citation type="submission" date="2019-11" db="EMBL/GenBank/DDBJ databases">
        <title>Strigops habroptila (kakapo) genome, bStrHab1, primary haplotype, v2.</title>
        <authorList>
            <person name="Jarvis E.D."/>
            <person name="Howard J."/>
            <person name="Rhie A."/>
            <person name="Phillippy A."/>
            <person name="Korlach J."/>
            <person name="Digby A."/>
            <person name="Iorns D."/>
            <person name="Eason D."/>
            <person name="Robertson B."/>
            <person name="Raemaekers T."/>
            <person name="Howe K."/>
            <person name="Lewin H."/>
            <person name="Damas J."/>
            <person name="Hastie A."/>
            <person name="Tracey A."/>
            <person name="Chow W."/>
            <person name="Fedrigo O."/>
        </authorList>
    </citation>
    <scope>NUCLEOTIDE SEQUENCE [LARGE SCALE GENOMIC DNA]</scope>
</reference>
<dbReference type="GeneTree" id="ENSGT00940000154076"/>
<evidence type="ECO:0000313" key="3">
    <source>
        <dbReference type="Ensembl" id="ENSSHBP00005017838.1"/>
    </source>
</evidence>
<organism evidence="3 4">
    <name type="scientific">Strigops habroptila</name>
    <name type="common">Kakapo</name>
    <dbReference type="NCBI Taxonomy" id="2489341"/>
    <lineage>
        <taxon>Eukaryota</taxon>
        <taxon>Metazoa</taxon>
        <taxon>Chordata</taxon>
        <taxon>Craniata</taxon>
        <taxon>Vertebrata</taxon>
        <taxon>Euteleostomi</taxon>
        <taxon>Archelosauria</taxon>
        <taxon>Archosauria</taxon>
        <taxon>Dinosauria</taxon>
        <taxon>Saurischia</taxon>
        <taxon>Theropoda</taxon>
        <taxon>Coelurosauria</taxon>
        <taxon>Aves</taxon>
        <taxon>Neognathae</taxon>
        <taxon>Neoaves</taxon>
        <taxon>Telluraves</taxon>
        <taxon>Australaves</taxon>
        <taxon>Psittaciformes</taxon>
        <taxon>Psittacidae</taxon>
        <taxon>Strigops</taxon>
    </lineage>
</organism>
<dbReference type="Ensembl" id="ENSSHBT00005021327.1">
    <property type="protein sequence ID" value="ENSSHBP00005017838.1"/>
    <property type="gene ID" value="ENSSHBG00005015424.1"/>
</dbReference>
<dbReference type="PANTHER" id="PTHR46532">
    <property type="entry name" value="MALE FERTILITY FACTOR KL5"/>
    <property type="match status" value="1"/>
</dbReference>
<feature type="domain" description="Dynein heavy chain tail" evidence="2">
    <location>
        <begin position="12"/>
        <end position="62"/>
    </location>
</feature>
<dbReference type="GO" id="GO:0005858">
    <property type="term" value="C:axonemal dynein complex"/>
    <property type="evidence" value="ECO:0007669"/>
    <property type="project" value="TreeGrafter"/>
</dbReference>
<dbReference type="GO" id="GO:0007018">
    <property type="term" value="P:microtubule-based movement"/>
    <property type="evidence" value="ECO:0007669"/>
    <property type="project" value="InterPro"/>
</dbReference>
<dbReference type="PANTHER" id="PTHR46532:SF11">
    <property type="entry name" value="DYNEIN AXONEMAL HEAVY CHAIN 12"/>
    <property type="match status" value="1"/>
</dbReference>
<feature type="compositionally biased region" description="Low complexity" evidence="1">
    <location>
        <begin position="145"/>
        <end position="154"/>
    </location>
</feature>
<accession>A0A672UUF5</accession>
<sequence length="449" mass="49730">EKCISQTLRAWTIVIEWSQQIRDILSKDSAEPLLEGLHPLPRAEFDFWHTRMVNLQCINDQVPPGAGSSCVPGAGPALPTLVTQPRLRSNEAPLPQLQPYLDRALCTVRLLRANCLHYSSPIRVVVILQEICNLLIDLVEPPPGDTSSSSGPHPQELTGHSSCTHSTGAWGARVGHQEEPGEMTVCAPQDLYQTAVEFLKLEKAELGGVKGNILGTQVFQIYEEVSEIIKVFADCKYDSLDPTEEVDFAEFQKKIEDIDRRLATIFCQGFDDCSCLMSAVKLVHMFSYLLERPVIKAELSPHYSALLEMFKAELEDVKVLYDTQISSPLPRGTGPAINKNMPPVAGQLKWALELQERLEGPYKDLFAIDHPYTLFAQNEMFQKFVDNLDLITGWYNEAGCKGEMTRLLFHALSTGQPETGWGASGGPGSWGGVGVQLARHQHPVSLPAL</sequence>
<reference evidence="3" key="3">
    <citation type="submission" date="2025-09" db="UniProtKB">
        <authorList>
            <consortium name="Ensembl"/>
        </authorList>
    </citation>
    <scope>IDENTIFICATION</scope>
</reference>